<reference evidence="1 2" key="1">
    <citation type="submission" date="2021-06" db="EMBL/GenBank/DDBJ databases">
        <authorList>
            <person name="Sun Q."/>
            <person name="Li D."/>
        </authorList>
    </citation>
    <scope>NUCLEOTIDE SEQUENCE [LARGE SCALE GENOMIC DNA]</scope>
    <source>
        <strain evidence="1 2">MSJ-11</strain>
    </source>
</reference>
<dbReference type="Proteomes" id="UP000726170">
    <property type="component" value="Unassembled WGS sequence"/>
</dbReference>
<sequence length="118" mass="13259">MILKPNVSIAFKGNNGKYVMLNTSLFQFSQCVYVFDVVKKAEIDGGVLDISIICPICGDNHKYNFSYRKLINKGVSIGGCEKFGTPVLYIGNENKIQDKISKYNNFHRDIYGFLSSDS</sequence>
<dbReference type="RefSeq" id="WP_216440724.1">
    <property type="nucleotide sequence ID" value="NZ_JAHLQF010000004.1"/>
</dbReference>
<dbReference type="EMBL" id="JAHLQF010000004">
    <property type="protein sequence ID" value="MBU5486141.1"/>
    <property type="molecule type" value="Genomic_DNA"/>
</dbReference>
<keyword evidence="2" id="KW-1185">Reference proteome</keyword>
<evidence type="ECO:0000313" key="1">
    <source>
        <dbReference type="EMBL" id="MBU5486141.1"/>
    </source>
</evidence>
<accession>A0ABS6ELP6</accession>
<name>A0ABS6ELP6_9CLOT</name>
<protein>
    <submittedName>
        <fullName evidence="1">Uncharacterized protein</fullName>
    </submittedName>
</protein>
<proteinExistence type="predicted"/>
<organism evidence="1 2">
    <name type="scientific">Clostridium mobile</name>
    <dbReference type="NCBI Taxonomy" id="2841512"/>
    <lineage>
        <taxon>Bacteria</taxon>
        <taxon>Bacillati</taxon>
        <taxon>Bacillota</taxon>
        <taxon>Clostridia</taxon>
        <taxon>Eubacteriales</taxon>
        <taxon>Clostridiaceae</taxon>
        <taxon>Clostridium</taxon>
    </lineage>
</organism>
<gene>
    <name evidence="1" type="ORF">KQI86_17630</name>
</gene>
<evidence type="ECO:0000313" key="2">
    <source>
        <dbReference type="Proteomes" id="UP000726170"/>
    </source>
</evidence>
<comment type="caution">
    <text evidence="1">The sequence shown here is derived from an EMBL/GenBank/DDBJ whole genome shotgun (WGS) entry which is preliminary data.</text>
</comment>